<feature type="transmembrane region" description="Helical" evidence="3">
    <location>
        <begin position="158"/>
        <end position="176"/>
    </location>
</feature>
<feature type="transmembrane region" description="Helical" evidence="3">
    <location>
        <begin position="86"/>
        <end position="111"/>
    </location>
</feature>
<evidence type="ECO:0000259" key="4">
    <source>
        <dbReference type="Pfam" id="PF00361"/>
    </source>
</evidence>
<feature type="transmembrane region" description="Helical" evidence="3">
    <location>
        <begin position="123"/>
        <end position="146"/>
    </location>
</feature>
<comment type="subcellular location">
    <subcellularLocation>
        <location evidence="1">Endomembrane system</location>
        <topology evidence="1">Multi-pass membrane protein</topology>
    </subcellularLocation>
    <subcellularLocation>
        <location evidence="2">Membrane</location>
        <topology evidence="2">Multi-pass membrane protein</topology>
    </subcellularLocation>
</comment>
<proteinExistence type="predicted"/>
<keyword evidence="2 3" id="KW-0812">Transmembrane</keyword>
<dbReference type="Pfam" id="PF00361">
    <property type="entry name" value="Proton_antipo_M"/>
    <property type="match status" value="1"/>
</dbReference>
<dbReference type="RefSeq" id="WP_145452288.1">
    <property type="nucleotide sequence ID" value="NZ_CP037421.1"/>
</dbReference>
<dbReference type="AlphaFoldDB" id="A0A517QFJ2"/>
<evidence type="ECO:0000256" key="1">
    <source>
        <dbReference type="ARBA" id="ARBA00004127"/>
    </source>
</evidence>
<protein>
    <submittedName>
        <fullName evidence="5">NADH:ubiquinone oxidoreductase subunit N</fullName>
    </submittedName>
</protein>
<feature type="transmembrane region" description="Helical" evidence="3">
    <location>
        <begin position="6"/>
        <end position="25"/>
    </location>
</feature>
<dbReference type="GO" id="GO:0016020">
    <property type="term" value="C:membrane"/>
    <property type="evidence" value="ECO:0007669"/>
    <property type="project" value="UniProtKB-SubCell"/>
</dbReference>
<feature type="transmembrane region" description="Helical" evidence="3">
    <location>
        <begin position="316"/>
        <end position="346"/>
    </location>
</feature>
<evidence type="ECO:0000256" key="2">
    <source>
        <dbReference type="RuleBase" id="RU000320"/>
    </source>
</evidence>
<dbReference type="InterPro" id="IPR001750">
    <property type="entry name" value="ND/Mrp_TM"/>
</dbReference>
<keyword evidence="5" id="KW-0830">Ubiquinone</keyword>
<reference evidence="5 6" key="1">
    <citation type="submission" date="2019-03" db="EMBL/GenBank/DDBJ databases">
        <title>Deep-cultivation of Planctomycetes and their phenomic and genomic characterization uncovers novel biology.</title>
        <authorList>
            <person name="Wiegand S."/>
            <person name="Jogler M."/>
            <person name="Boedeker C."/>
            <person name="Pinto D."/>
            <person name="Vollmers J."/>
            <person name="Rivas-Marin E."/>
            <person name="Kohn T."/>
            <person name="Peeters S.H."/>
            <person name="Heuer A."/>
            <person name="Rast P."/>
            <person name="Oberbeckmann S."/>
            <person name="Bunk B."/>
            <person name="Jeske O."/>
            <person name="Meyerdierks A."/>
            <person name="Storesund J.E."/>
            <person name="Kallscheuer N."/>
            <person name="Luecker S."/>
            <person name="Lage O.M."/>
            <person name="Pohl T."/>
            <person name="Merkel B.J."/>
            <person name="Hornburger P."/>
            <person name="Mueller R.-W."/>
            <person name="Bruemmer F."/>
            <person name="Labrenz M."/>
            <person name="Spormann A.M."/>
            <person name="Op den Camp H."/>
            <person name="Overmann J."/>
            <person name="Amann R."/>
            <person name="Jetten M.S.M."/>
            <person name="Mascher T."/>
            <person name="Medema M.H."/>
            <person name="Devos D.P."/>
            <person name="Kaster A.-K."/>
            <person name="Ovreas L."/>
            <person name="Rohde M."/>
            <person name="Galperin M.Y."/>
            <person name="Jogler C."/>
        </authorList>
    </citation>
    <scope>NUCLEOTIDE SEQUENCE [LARGE SCALE GENOMIC DNA]</scope>
    <source>
        <strain evidence="5 6">Enr10</strain>
    </source>
</reference>
<feature type="transmembrane region" description="Helical" evidence="3">
    <location>
        <begin position="229"/>
        <end position="247"/>
    </location>
</feature>
<feature type="transmembrane region" description="Helical" evidence="3">
    <location>
        <begin position="358"/>
        <end position="380"/>
    </location>
</feature>
<organism evidence="5 6">
    <name type="scientific">Gimesia panareensis</name>
    <dbReference type="NCBI Taxonomy" id="2527978"/>
    <lineage>
        <taxon>Bacteria</taxon>
        <taxon>Pseudomonadati</taxon>
        <taxon>Planctomycetota</taxon>
        <taxon>Planctomycetia</taxon>
        <taxon>Planctomycetales</taxon>
        <taxon>Planctomycetaceae</taxon>
        <taxon>Gimesia</taxon>
    </lineage>
</organism>
<dbReference type="Proteomes" id="UP000315647">
    <property type="component" value="Chromosome"/>
</dbReference>
<evidence type="ECO:0000313" key="6">
    <source>
        <dbReference type="Proteomes" id="UP000315647"/>
    </source>
</evidence>
<dbReference type="EMBL" id="CP037421">
    <property type="protein sequence ID" value="QDT30384.1"/>
    <property type="molecule type" value="Genomic_DNA"/>
</dbReference>
<feature type="transmembrane region" description="Helical" evidence="3">
    <location>
        <begin position="46"/>
        <end position="66"/>
    </location>
</feature>
<accession>A0A517QFJ2</accession>
<keyword evidence="3" id="KW-1133">Transmembrane helix</keyword>
<feature type="domain" description="NADH:quinone oxidoreductase/Mrp antiporter transmembrane" evidence="4">
    <location>
        <begin position="3"/>
        <end position="183"/>
    </location>
</feature>
<sequence length="385" mass="42034">MFNDLLILTIGFELILLLNCGLTLSQLCPLARIDATRLILKTSLPLTLVLLSGTVLLIAAVGSTSLQEIHTYLDSVSSKPGAGRNHSIPALGVLLILMGCVFRMGAIPIHFRLKDQQAESPCWIFIMATLIPLLAGLSFLILFASQIGVIHSAELEQIFYYSSLIILTVSSGLLLVENQLRGIFGLLIIQITGVFVALLSAVCWRWRHETGNPESGSIQQTILEYAPELLFSCLTVAGLAFLVDGLTQQRIKIRTPDQLRGIFADQRLTGIGAAVLLLTLAGFPGLTVFRLKWQTLLLLLEIHQPSMTGTMATLHAGYLGLAIVVAVSSALTAFVCLRLLILICFAQPMIRYRQTPHRGMLIACYCCVIGTIIFSLKMMINFQVG</sequence>
<keyword evidence="3" id="KW-0472">Membrane</keyword>
<evidence type="ECO:0000256" key="3">
    <source>
        <dbReference type="SAM" id="Phobius"/>
    </source>
</evidence>
<feature type="transmembrane region" description="Helical" evidence="3">
    <location>
        <begin position="183"/>
        <end position="207"/>
    </location>
</feature>
<dbReference type="GO" id="GO:0012505">
    <property type="term" value="C:endomembrane system"/>
    <property type="evidence" value="ECO:0007669"/>
    <property type="project" value="UniProtKB-SubCell"/>
</dbReference>
<gene>
    <name evidence="5" type="ORF">Enr10x_57500</name>
</gene>
<feature type="transmembrane region" description="Helical" evidence="3">
    <location>
        <begin position="268"/>
        <end position="289"/>
    </location>
</feature>
<evidence type="ECO:0000313" key="5">
    <source>
        <dbReference type="EMBL" id="QDT30384.1"/>
    </source>
</evidence>
<keyword evidence="6" id="KW-1185">Reference proteome</keyword>
<name>A0A517QFJ2_9PLAN</name>